<dbReference type="Proteomes" id="UP000198619">
    <property type="component" value="Unassembled WGS sequence"/>
</dbReference>
<dbReference type="SMART" id="SM01059">
    <property type="entry name" value="CAT"/>
    <property type="match status" value="1"/>
</dbReference>
<evidence type="ECO:0000256" key="5">
    <source>
        <dbReference type="ARBA" id="ARBA00020291"/>
    </source>
</evidence>
<dbReference type="PANTHER" id="PTHR38474:SF2">
    <property type="entry name" value="CHLORAMPHENICOL ACETYLTRANSFERASE"/>
    <property type="match status" value="1"/>
</dbReference>
<sequence length="218" mass="25851">MNFNIIDLDVWDRKPYFEYYLTTLKCTYSITCNIDITGLLSEIKKKDIKFYPTFIYVITKAVNSNKEFRMNFDDKDNLGYWDEMNPCYTIFHDDDKTFSNIWSKYSKDFNVFYNYVLKDMDEYKDVKGLSVKEPFPKNVFPISCTPWVTFTGFNLNVYNDGKYLLPVITLGKYFNENGKILLPLALQIHHAVADGYHSAKFINEIQDFVSNYKEWLNL</sequence>
<dbReference type="PIRSF" id="PIRSF000440">
    <property type="entry name" value="CAT"/>
    <property type="match status" value="1"/>
</dbReference>
<evidence type="ECO:0000256" key="8">
    <source>
        <dbReference type="ARBA" id="ARBA00023315"/>
    </source>
</evidence>
<dbReference type="EMBL" id="FOKI01000037">
    <property type="protein sequence ID" value="SFB37262.1"/>
    <property type="molecule type" value="Genomic_DNA"/>
</dbReference>
<dbReference type="NCBIfam" id="NF000491">
    <property type="entry name" value="chloram_CatA"/>
    <property type="match status" value="1"/>
</dbReference>
<comment type="subunit">
    <text evidence="3">Homotrimer.</text>
</comment>
<evidence type="ECO:0000313" key="13">
    <source>
        <dbReference type="Proteomes" id="UP000198619"/>
    </source>
</evidence>
<evidence type="ECO:0000256" key="2">
    <source>
        <dbReference type="ARBA" id="ARBA00010571"/>
    </source>
</evidence>
<evidence type="ECO:0000256" key="4">
    <source>
        <dbReference type="ARBA" id="ARBA00013235"/>
    </source>
</evidence>
<feature type="active site" description="Proton acceptor" evidence="9">
    <location>
        <position position="190"/>
    </location>
</feature>
<keyword evidence="13" id="KW-1185">Reference proteome</keyword>
<dbReference type="RefSeq" id="WP_090042711.1">
    <property type="nucleotide sequence ID" value="NZ_FOKI01000037.1"/>
</dbReference>
<comment type="similarity">
    <text evidence="2 11">Belongs to the chloramphenicol acetyltransferase family.</text>
</comment>
<name>A0A1I1AIE6_9CLOT</name>
<keyword evidence="6 10" id="KW-0808">Transferase</keyword>
<evidence type="ECO:0000256" key="9">
    <source>
        <dbReference type="PIRSR" id="PIRSR000440-1"/>
    </source>
</evidence>
<evidence type="ECO:0000256" key="10">
    <source>
        <dbReference type="RuleBase" id="RU000503"/>
    </source>
</evidence>
<evidence type="ECO:0000256" key="7">
    <source>
        <dbReference type="ARBA" id="ARBA00023251"/>
    </source>
</evidence>
<dbReference type="InterPro" id="IPR023213">
    <property type="entry name" value="CAT-like_dom_sf"/>
</dbReference>
<dbReference type="SUPFAM" id="SSF52777">
    <property type="entry name" value="CoA-dependent acyltransferases"/>
    <property type="match status" value="1"/>
</dbReference>
<dbReference type="AlphaFoldDB" id="A0A1I1AIE6"/>
<dbReference type="EC" id="2.3.1.28" evidence="4 10"/>
<evidence type="ECO:0000256" key="11">
    <source>
        <dbReference type="RuleBase" id="RU004156"/>
    </source>
</evidence>
<dbReference type="GO" id="GO:0046677">
    <property type="term" value="P:response to antibiotic"/>
    <property type="evidence" value="ECO:0007669"/>
    <property type="project" value="UniProtKB-KW"/>
</dbReference>
<dbReference type="Pfam" id="PF00302">
    <property type="entry name" value="CAT"/>
    <property type="match status" value="1"/>
</dbReference>
<dbReference type="Gene3D" id="3.30.559.10">
    <property type="entry name" value="Chloramphenicol acetyltransferase-like domain"/>
    <property type="match status" value="1"/>
</dbReference>
<evidence type="ECO:0000256" key="1">
    <source>
        <dbReference type="ARBA" id="ARBA00002150"/>
    </source>
</evidence>
<comment type="function">
    <text evidence="1 10">This enzyme is an effector of chloramphenicol resistance in bacteria.</text>
</comment>
<organism evidence="12 13">
    <name type="scientific">Clostridium frigidicarnis</name>
    <dbReference type="NCBI Taxonomy" id="84698"/>
    <lineage>
        <taxon>Bacteria</taxon>
        <taxon>Bacillati</taxon>
        <taxon>Bacillota</taxon>
        <taxon>Clostridia</taxon>
        <taxon>Eubacteriales</taxon>
        <taxon>Clostridiaceae</taxon>
        <taxon>Clostridium</taxon>
    </lineage>
</organism>
<evidence type="ECO:0000256" key="3">
    <source>
        <dbReference type="ARBA" id="ARBA00011233"/>
    </source>
</evidence>
<protein>
    <recommendedName>
        <fullName evidence="5 10">Chloramphenicol acetyltransferase</fullName>
        <ecNumber evidence="4 10">2.3.1.28</ecNumber>
    </recommendedName>
</protein>
<dbReference type="InterPro" id="IPR018372">
    <property type="entry name" value="Chloramphenicol_AcTrfase_AS"/>
</dbReference>
<dbReference type="InterPro" id="IPR001707">
    <property type="entry name" value="Cmp_AcTrfase"/>
</dbReference>
<keyword evidence="8 10" id="KW-0012">Acyltransferase</keyword>
<evidence type="ECO:0000256" key="6">
    <source>
        <dbReference type="ARBA" id="ARBA00022679"/>
    </source>
</evidence>
<accession>A0A1I1AIE6</accession>
<proteinExistence type="inferred from homology"/>
<gene>
    <name evidence="12" type="ORF">SAMN04488528_10374</name>
</gene>
<evidence type="ECO:0000313" key="12">
    <source>
        <dbReference type="EMBL" id="SFB37262.1"/>
    </source>
</evidence>
<comment type="catalytic activity">
    <reaction evidence="10">
        <text>chloramphenicol + acetyl-CoA = chloramphenicol 3-acetate + CoA</text>
        <dbReference type="Rhea" id="RHEA:18421"/>
        <dbReference type="ChEBI" id="CHEBI:16730"/>
        <dbReference type="ChEBI" id="CHEBI:17698"/>
        <dbReference type="ChEBI" id="CHEBI:57287"/>
        <dbReference type="ChEBI" id="CHEBI:57288"/>
        <dbReference type="EC" id="2.3.1.28"/>
    </reaction>
</comment>
<dbReference type="OrthoDB" id="9801766at2"/>
<dbReference type="GO" id="GO:0008811">
    <property type="term" value="F:chloramphenicol O-acetyltransferase activity"/>
    <property type="evidence" value="ECO:0007669"/>
    <property type="project" value="UniProtKB-EC"/>
</dbReference>
<reference evidence="12 13" key="1">
    <citation type="submission" date="2016-10" db="EMBL/GenBank/DDBJ databases">
        <authorList>
            <person name="de Groot N.N."/>
        </authorList>
    </citation>
    <scope>NUCLEOTIDE SEQUENCE [LARGE SCALE GENOMIC DNA]</scope>
    <source>
        <strain evidence="12 13">DSM 12271</strain>
    </source>
</reference>
<keyword evidence="7 10" id="KW-0046">Antibiotic resistance</keyword>
<dbReference type="PANTHER" id="PTHR38474">
    <property type="entry name" value="SLR0299 PROTEIN"/>
    <property type="match status" value="1"/>
</dbReference>
<dbReference type="PROSITE" id="PS00100">
    <property type="entry name" value="CAT"/>
    <property type="match status" value="1"/>
</dbReference>
<dbReference type="STRING" id="84698.SAMN04488528_10374"/>